<accession>X6P247</accession>
<protein>
    <submittedName>
        <fullName evidence="1">Uncharacterized protein</fullName>
    </submittedName>
</protein>
<keyword evidence="2" id="KW-1185">Reference proteome</keyword>
<proteinExistence type="predicted"/>
<dbReference type="EMBL" id="ASPP01004452">
    <property type="protein sequence ID" value="ETO32144.1"/>
    <property type="molecule type" value="Genomic_DNA"/>
</dbReference>
<organism evidence="1 2">
    <name type="scientific">Reticulomyxa filosa</name>
    <dbReference type="NCBI Taxonomy" id="46433"/>
    <lineage>
        <taxon>Eukaryota</taxon>
        <taxon>Sar</taxon>
        <taxon>Rhizaria</taxon>
        <taxon>Retaria</taxon>
        <taxon>Foraminifera</taxon>
        <taxon>Monothalamids</taxon>
        <taxon>Reticulomyxidae</taxon>
        <taxon>Reticulomyxa</taxon>
    </lineage>
</organism>
<dbReference type="OrthoDB" id="2423701at2759"/>
<gene>
    <name evidence="1" type="ORF">RFI_04974</name>
</gene>
<sequence length="244" mass="28727">MTVQNFIESKISFVIKTNETKSCNKLSGSNVFFITNLMNNDPAGSTGSMFTKLLYEQLTEDDCNNKCRTETTWIIVVASNLDYMLTYYKRKTKSNETKIFFWCFYYALFHYRNVTFEKMTIYGRVYVIDCHLICKIIIFQSCISRKCKMKILDAIIVTSALHFKRKDRLRFFARYYSKYAALGDLYKSLCIAYEKLENKSKAIENYENAVFNFHPRFGATHKKTLSVIAKLKFMLFIKKELVII</sequence>
<evidence type="ECO:0000313" key="1">
    <source>
        <dbReference type="EMBL" id="ETO32144.1"/>
    </source>
</evidence>
<reference evidence="1 2" key="1">
    <citation type="journal article" date="2013" name="Curr. Biol.">
        <title>The Genome of the Foraminiferan Reticulomyxa filosa.</title>
        <authorList>
            <person name="Glockner G."/>
            <person name="Hulsmann N."/>
            <person name="Schleicher M."/>
            <person name="Noegel A.A."/>
            <person name="Eichinger L."/>
            <person name="Gallinger C."/>
            <person name="Pawlowski J."/>
            <person name="Sierra R."/>
            <person name="Euteneuer U."/>
            <person name="Pillet L."/>
            <person name="Moustafa A."/>
            <person name="Platzer M."/>
            <person name="Groth M."/>
            <person name="Szafranski K."/>
            <person name="Schliwa M."/>
        </authorList>
    </citation>
    <scope>NUCLEOTIDE SEQUENCE [LARGE SCALE GENOMIC DNA]</scope>
</reference>
<name>X6P247_RETFI</name>
<comment type="caution">
    <text evidence="1">The sequence shown here is derived from an EMBL/GenBank/DDBJ whole genome shotgun (WGS) entry which is preliminary data.</text>
</comment>
<dbReference type="AlphaFoldDB" id="X6P247"/>
<dbReference type="Proteomes" id="UP000023152">
    <property type="component" value="Unassembled WGS sequence"/>
</dbReference>
<evidence type="ECO:0000313" key="2">
    <source>
        <dbReference type="Proteomes" id="UP000023152"/>
    </source>
</evidence>